<name>A0ABP0F3W8_CLALP</name>
<sequence>MHESRNSDRVVVRVDALYGNIRCQRRAFKKLQPSSQAEQRGDDLMHYYHNSLSPPSRHKKRLRLEESQPIRSVSRILWEDLTVIATEERIFKSKSFQEKEHIPSLKDCENKKYFMTSQKFHQLRWGKNPVKVFLFAKVVAGYFTVNSYGRISKVNDWRHVSGKDLRYRERAIFELACQDQLQIEVMT</sequence>
<comment type="caution">
    <text evidence="1">The sequence shown here is derived from an EMBL/GenBank/DDBJ whole genome shotgun (WGS) entry which is preliminary data.</text>
</comment>
<protein>
    <submittedName>
        <fullName evidence="1">Uncharacterized protein</fullName>
    </submittedName>
</protein>
<evidence type="ECO:0000313" key="2">
    <source>
        <dbReference type="Proteomes" id="UP001642483"/>
    </source>
</evidence>
<evidence type="ECO:0000313" key="1">
    <source>
        <dbReference type="EMBL" id="CAK8672952.1"/>
    </source>
</evidence>
<organism evidence="1 2">
    <name type="scientific">Clavelina lepadiformis</name>
    <name type="common">Light-bulb sea squirt</name>
    <name type="synonym">Ascidia lepadiformis</name>
    <dbReference type="NCBI Taxonomy" id="159417"/>
    <lineage>
        <taxon>Eukaryota</taxon>
        <taxon>Metazoa</taxon>
        <taxon>Chordata</taxon>
        <taxon>Tunicata</taxon>
        <taxon>Ascidiacea</taxon>
        <taxon>Aplousobranchia</taxon>
        <taxon>Clavelinidae</taxon>
        <taxon>Clavelina</taxon>
    </lineage>
</organism>
<gene>
    <name evidence="1" type="ORF">CVLEPA_LOCUS2745</name>
</gene>
<dbReference type="Proteomes" id="UP001642483">
    <property type="component" value="Unassembled WGS sequence"/>
</dbReference>
<reference evidence="1 2" key="1">
    <citation type="submission" date="2024-02" db="EMBL/GenBank/DDBJ databases">
        <authorList>
            <person name="Daric V."/>
            <person name="Darras S."/>
        </authorList>
    </citation>
    <scope>NUCLEOTIDE SEQUENCE [LARGE SCALE GENOMIC DNA]</scope>
</reference>
<keyword evidence="2" id="KW-1185">Reference proteome</keyword>
<proteinExistence type="predicted"/>
<dbReference type="EMBL" id="CAWYQH010000002">
    <property type="protein sequence ID" value="CAK8672952.1"/>
    <property type="molecule type" value="Genomic_DNA"/>
</dbReference>
<accession>A0ABP0F3W8</accession>